<dbReference type="EMBL" id="JAUEPT010000011">
    <property type="protein sequence ID" value="KAK0447523.1"/>
    <property type="molecule type" value="Genomic_DNA"/>
</dbReference>
<reference evidence="1" key="1">
    <citation type="submission" date="2023-06" db="EMBL/GenBank/DDBJ databases">
        <authorList>
            <consortium name="Lawrence Berkeley National Laboratory"/>
            <person name="Ahrendt S."/>
            <person name="Sahu N."/>
            <person name="Indic B."/>
            <person name="Wong-Bajracharya J."/>
            <person name="Merenyi Z."/>
            <person name="Ke H.-M."/>
            <person name="Monk M."/>
            <person name="Kocsube S."/>
            <person name="Drula E."/>
            <person name="Lipzen A."/>
            <person name="Balint B."/>
            <person name="Henrissat B."/>
            <person name="Andreopoulos B."/>
            <person name="Martin F.M."/>
            <person name="Harder C.B."/>
            <person name="Rigling D."/>
            <person name="Ford K.L."/>
            <person name="Foster G.D."/>
            <person name="Pangilinan J."/>
            <person name="Papanicolaou A."/>
            <person name="Barry K."/>
            <person name="LaButti K."/>
            <person name="Viragh M."/>
            <person name="Koriabine M."/>
            <person name="Yan M."/>
            <person name="Riley R."/>
            <person name="Champramary S."/>
            <person name="Plett K.L."/>
            <person name="Tsai I.J."/>
            <person name="Slot J."/>
            <person name="Sipos G."/>
            <person name="Plett J."/>
            <person name="Nagy L.G."/>
            <person name="Grigoriev I.V."/>
        </authorList>
    </citation>
    <scope>NUCLEOTIDE SEQUENCE</scope>
    <source>
        <strain evidence="1">FPL87.14</strain>
    </source>
</reference>
<name>A0AA39JVW0_9AGAR</name>
<dbReference type="Proteomes" id="UP001175226">
    <property type="component" value="Unassembled WGS sequence"/>
</dbReference>
<comment type="caution">
    <text evidence="1">The sequence shown here is derived from an EMBL/GenBank/DDBJ whole genome shotgun (WGS) entry which is preliminary data.</text>
</comment>
<dbReference type="AlphaFoldDB" id="A0AA39JVW0"/>
<gene>
    <name evidence="1" type="ORF">EV421DRAFT_1733388</name>
</gene>
<organism evidence="1 2">
    <name type="scientific">Armillaria borealis</name>
    <dbReference type="NCBI Taxonomy" id="47425"/>
    <lineage>
        <taxon>Eukaryota</taxon>
        <taxon>Fungi</taxon>
        <taxon>Dikarya</taxon>
        <taxon>Basidiomycota</taxon>
        <taxon>Agaricomycotina</taxon>
        <taxon>Agaricomycetes</taxon>
        <taxon>Agaricomycetidae</taxon>
        <taxon>Agaricales</taxon>
        <taxon>Marasmiineae</taxon>
        <taxon>Physalacriaceae</taxon>
        <taxon>Armillaria</taxon>
    </lineage>
</organism>
<accession>A0AA39JVW0</accession>
<evidence type="ECO:0000313" key="2">
    <source>
        <dbReference type="Proteomes" id="UP001175226"/>
    </source>
</evidence>
<proteinExistence type="predicted"/>
<evidence type="ECO:0000313" key="1">
    <source>
        <dbReference type="EMBL" id="KAK0447523.1"/>
    </source>
</evidence>
<keyword evidence="2" id="KW-1185">Reference proteome</keyword>
<protein>
    <submittedName>
        <fullName evidence="1">Uncharacterized protein</fullName>
    </submittedName>
</protein>
<sequence>MRSSLILARLPFCSWDLAQFLRRVPCNGSVVFTENYHVSQPVTALNDSRLSGDRTHRRSQLWLVSMSFCVQILYTVSLSAKAQDTQQTHLCHALAGVTTHAYKTHARKCKGRILRSKLPIDAFRCKVSCYFKDTG</sequence>